<dbReference type="GO" id="GO:0016740">
    <property type="term" value="F:transferase activity"/>
    <property type="evidence" value="ECO:0007669"/>
    <property type="project" value="UniProtKB-KW"/>
</dbReference>
<feature type="domain" description="Glycosyl transferase CAP10" evidence="3">
    <location>
        <begin position="286"/>
        <end position="580"/>
    </location>
</feature>
<dbReference type="EMBL" id="JACCJB010000007">
    <property type="protein sequence ID" value="KAF6225538.1"/>
    <property type="molecule type" value="Genomic_DNA"/>
</dbReference>
<dbReference type="PANTHER" id="PTHR12203">
    <property type="entry name" value="KDEL LYS-ASP-GLU-LEU CONTAINING - RELATED"/>
    <property type="match status" value="1"/>
</dbReference>
<evidence type="ECO:0000256" key="1">
    <source>
        <dbReference type="ARBA" id="ARBA00010118"/>
    </source>
</evidence>
<reference evidence="4 5" key="1">
    <citation type="journal article" date="2020" name="Genomics">
        <title>Complete, high-quality genomes from long-read metagenomic sequencing of two wolf lichen thalli reveals enigmatic genome architecture.</title>
        <authorList>
            <person name="McKenzie S.K."/>
            <person name="Walston R.F."/>
            <person name="Allen J.L."/>
        </authorList>
    </citation>
    <scope>NUCLEOTIDE SEQUENCE [LARGE SCALE GENOMIC DNA]</scope>
    <source>
        <strain evidence="4">WasteWater1</strain>
    </source>
</reference>
<protein>
    <recommendedName>
        <fullName evidence="3">Glycosyl transferase CAP10 domain-containing protein</fullName>
    </recommendedName>
</protein>
<keyword evidence="2" id="KW-0808">Transferase</keyword>
<dbReference type="AlphaFoldDB" id="A0A8H6CL68"/>
<dbReference type="InterPro" id="IPR006598">
    <property type="entry name" value="CAP10"/>
</dbReference>
<keyword evidence="5" id="KW-1185">Reference proteome</keyword>
<gene>
    <name evidence="4" type="ORF">HO133_009538</name>
</gene>
<comment type="similarity">
    <text evidence="1">Belongs to the glycosyltransferase 90 family.</text>
</comment>
<organism evidence="4 5">
    <name type="scientific">Letharia lupina</name>
    <dbReference type="NCBI Taxonomy" id="560253"/>
    <lineage>
        <taxon>Eukaryota</taxon>
        <taxon>Fungi</taxon>
        <taxon>Dikarya</taxon>
        <taxon>Ascomycota</taxon>
        <taxon>Pezizomycotina</taxon>
        <taxon>Lecanoromycetes</taxon>
        <taxon>OSLEUM clade</taxon>
        <taxon>Lecanoromycetidae</taxon>
        <taxon>Lecanorales</taxon>
        <taxon>Lecanorineae</taxon>
        <taxon>Parmeliaceae</taxon>
        <taxon>Letharia</taxon>
    </lineage>
</organism>
<comment type="caution">
    <text evidence="4">The sequence shown here is derived from an EMBL/GenBank/DDBJ whole genome shotgun (WGS) entry which is preliminary data.</text>
</comment>
<proteinExistence type="inferred from homology"/>
<evidence type="ECO:0000313" key="5">
    <source>
        <dbReference type="Proteomes" id="UP000593566"/>
    </source>
</evidence>
<dbReference type="GeneID" id="59337933"/>
<accession>A0A8H6CL68</accession>
<evidence type="ECO:0000256" key="2">
    <source>
        <dbReference type="ARBA" id="ARBA00022679"/>
    </source>
</evidence>
<sequence length="597" mass="68714">MASMSLCSKLFIFFGLISILYFYHVRNSGALSPLGTAGSAPSKQNGLLGLTGSKKHPIELLVEHARVKHVNMVNRQSKTLDQAVTEYKRRYSREPPPGFHHWYKAAVDANVPIVDEYDTVMAAFEPFWSVSGKEIRARVQEAISPPVGKTPIIGVHLKDQNVSLTYNGNMNRPWYGLILKDWIEHHMDHLPNMEIAFNSHDEPEVVVPRDELERSLEGCPAPQKHEIGKPKEQAEMHDPEVVYFDFLRRHRTWDRVIESCPLDSASRSRKSSEPDKSADYTDGPLFIQNITRAKDICEETDAASLHGFFTSPDGFVLTNSLVPVFTKSKASSFQDLLLPAVDYDSRLSEGTYKEYNPDEDMPWEEKKNHLYWAGTSIDGYYQDSNWKNMQRVRFVKNMNNPSLPVALMRRDEKSGRWKAHNDTMGSLSKYADVKFTLQDMCAEKTCEEMRDPENGVVWKGKEPATEPYANRFLMDVDGHTFTERFRRLLSSRSLVFKMTMFQEWHNDFLEPWVHYVPITLGMKELPETLRFLAETPEGQVIAKEIAEAGREWVGQAWRVVDMRIATFRILLEYARLYGEERDRTGECPWDRKGRGKS</sequence>
<dbReference type="SMART" id="SM00672">
    <property type="entry name" value="CAP10"/>
    <property type="match status" value="1"/>
</dbReference>
<dbReference type="Proteomes" id="UP000593566">
    <property type="component" value="Unassembled WGS sequence"/>
</dbReference>
<evidence type="ECO:0000259" key="3">
    <source>
        <dbReference type="SMART" id="SM00672"/>
    </source>
</evidence>
<name>A0A8H6CL68_9LECA</name>
<dbReference type="RefSeq" id="XP_037154247.1">
    <property type="nucleotide sequence ID" value="XM_037300399.1"/>
</dbReference>
<evidence type="ECO:0000313" key="4">
    <source>
        <dbReference type="EMBL" id="KAF6225538.1"/>
    </source>
</evidence>
<dbReference type="PANTHER" id="PTHR12203:SF35">
    <property type="entry name" value="PROTEIN O-GLUCOSYLTRANSFERASE 1"/>
    <property type="match status" value="1"/>
</dbReference>
<dbReference type="Pfam" id="PF05686">
    <property type="entry name" value="Glyco_transf_90"/>
    <property type="match status" value="1"/>
</dbReference>
<dbReference type="InterPro" id="IPR051091">
    <property type="entry name" value="O-Glucosyltr/Glycosyltrsf_90"/>
</dbReference>